<gene>
    <name evidence="2" type="ORF">SAMN04489730_2019</name>
</gene>
<dbReference type="EMBL" id="FPJG01000006">
    <property type="protein sequence ID" value="SFW61435.1"/>
    <property type="molecule type" value="Genomic_DNA"/>
</dbReference>
<dbReference type="RefSeq" id="WP_072476005.1">
    <property type="nucleotide sequence ID" value="NZ_FPJG01000006.1"/>
</dbReference>
<evidence type="ECO:0000313" key="2">
    <source>
        <dbReference type="EMBL" id="SFW61435.1"/>
    </source>
</evidence>
<feature type="transmembrane region" description="Helical" evidence="1">
    <location>
        <begin position="26"/>
        <end position="44"/>
    </location>
</feature>
<sequence>MTDAFADLGPVLTTHRVDNARRVPNAAWSLTIAALTGALGWWALSGGSDGSRAHARLVGVVLGITLVGLVIGARQVVALVRGGSTEYFEVREHGLVHASRREISGWSWDKVTRITIVTRGIETGLSRQLGSGYRAELRFEGGGRVRFDGLTRDHAGLGRVVLARCPAAERRTGDEWQRERGGLLLALAGLCLAVTAGAVAFLATRGDDAPFDGLAVFATLGALVCFLAAVTCVGLFVRGRLLPR</sequence>
<keyword evidence="3" id="KW-1185">Reference proteome</keyword>
<protein>
    <recommendedName>
        <fullName evidence="4">PH domain-containing protein</fullName>
    </recommendedName>
</protein>
<dbReference type="OrthoDB" id="3700796at2"/>
<organism evidence="2 3">
    <name type="scientific">Amycolatopsis australiensis</name>
    <dbReference type="NCBI Taxonomy" id="546364"/>
    <lineage>
        <taxon>Bacteria</taxon>
        <taxon>Bacillati</taxon>
        <taxon>Actinomycetota</taxon>
        <taxon>Actinomycetes</taxon>
        <taxon>Pseudonocardiales</taxon>
        <taxon>Pseudonocardiaceae</taxon>
        <taxon>Amycolatopsis</taxon>
    </lineage>
</organism>
<name>A0A1K1QP71_9PSEU</name>
<dbReference type="Proteomes" id="UP000182740">
    <property type="component" value="Unassembled WGS sequence"/>
</dbReference>
<accession>A0A1K1QP71</accession>
<keyword evidence="1" id="KW-0472">Membrane</keyword>
<evidence type="ECO:0000256" key="1">
    <source>
        <dbReference type="SAM" id="Phobius"/>
    </source>
</evidence>
<keyword evidence="1" id="KW-0812">Transmembrane</keyword>
<evidence type="ECO:0008006" key="4">
    <source>
        <dbReference type="Google" id="ProtNLM"/>
    </source>
</evidence>
<dbReference type="STRING" id="546364.SAMN04489730_2019"/>
<feature type="transmembrane region" description="Helical" evidence="1">
    <location>
        <begin position="56"/>
        <end position="73"/>
    </location>
</feature>
<feature type="transmembrane region" description="Helical" evidence="1">
    <location>
        <begin position="181"/>
        <end position="203"/>
    </location>
</feature>
<feature type="transmembrane region" description="Helical" evidence="1">
    <location>
        <begin position="215"/>
        <end position="237"/>
    </location>
</feature>
<dbReference type="AlphaFoldDB" id="A0A1K1QP71"/>
<proteinExistence type="predicted"/>
<reference evidence="3" key="1">
    <citation type="submission" date="2016-11" db="EMBL/GenBank/DDBJ databases">
        <authorList>
            <person name="Varghese N."/>
            <person name="Submissions S."/>
        </authorList>
    </citation>
    <scope>NUCLEOTIDE SEQUENCE [LARGE SCALE GENOMIC DNA]</scope>
    <source>
        <strain evidence="3">DSM 44671</strain>
    </source>
</reference>
<evidence type="ECO:0000313" key="3">
    <source>
        <dbReference type="Proteomes" id="UP000182740"/>
    </source>
</evidence>
<keyword evidence="1" id="KW-1133">Transmembrane helix</keyword>